<reference evidence="3" key="1">
    <citation type="submission" date="2017-02" db="UniProtKB">
        <authorList>
            <consortium name="WormBaseParasite"/>
        </authorList>
    </citation>
    <scope>IDENTIFICATION</scope>
</reference>
<reference evidence="1 2" key="2">
    <citation type="submission" date="2018-11" db="EMBL/GenBank/DDBJ databases">
        <authorList>
            <consortium name="Pathogen Informatics"/>
        </authorList>
    </citation>
    <scope>NUCLEOTIDE SEQUENCE [LARGE SCALE GENOMIC DNA]</scope>
</reference>
<evidence type="ECO:0000313" key="2">
    <source>
        <dbReference type="Proteomes" id="UP000282613"/>
    </source>
</evidence>
<name>A0A0R3WH89_TAEAS</name>
<organism evidence="3">
    <name type="scientific">Taenia asiatica</name>
    <name type="common">Asian tapeworm</name>
    <dbReference type="NCBI Taxonomy" id="60517"/>
    <lineage>
        <taxon>Eukaryota</taxon>
        <taxon>Metazoa</taxon>
        <taxon>Spiralia</taxon>
        <taxon>Lophotrochozoa</taxon>
        <taxon>Platyhelminthes</taxon>
        <taxon>Cestoda</taxon>
        <taxon>Eucestoda</taxon>
        <taxon>Cyclophyllidea</taxon>
        <taxon>Taeniidae</taxon>
        <taxon>Taenia</taxon>
    </lineage>
</organism>
<protein>
    <submittedName>
        <fullName evidence="1 3">Uncharacterized protein</fullName>
    </submittedName>
</protein>
<evidence type="ECO:0000313" key="1">
    <source>
        <dbReference type="EMBL" id="VDK50105.1"/>
    </source>
</evidence>
<gene>
    <name evidence="1" type="ORF">TASK_LOCUS10233</name>
</gene>
<dbReference type="Proteomes" id="UP000282613">
    <property type="component" value="Unassembled WGS sequence"/>
</dbReference>
<proteinExistence type="predicted"/>
<sequence length="77" mass="8057">MVSTALPNACGLQVNFGVEDYLIGKEEGEEQGEGPAMPATTSKRMGTVLRLDSPDYLTASSPNHVDGAWQVGGTTVC</sequence>
<dbReference type="WBParaSite" id="TASK_0001023201-mRNA-1">
    <property type="protein sequence ID" value="TASK_0001023201-mRNA-1"/>
    <property type="gene ID" value="TASK_0001023201"/>
</dbReference>
<accession>A0A0R3WH89</accession>
<dbReference type="AlphaFoldDB" id="A0A0R3WH89"/>
<evidence type="ECO:0000313" key="3">
    <source>
        <dbReference type="WBParaSite" id="TASK_0001023201-mRNA-1"/>
    </source>
</evidence>
<dbReference type="EMBL" id="UYRS01021311">
    <property type="protein sequence ID" value="VDK50105.1"/>
    <property type="molecule type" value="Genomic_DNA"/>
</dbReference>
<keyword evidence="2" id="KW-1185">Reference proteome</keyword>